<feature type="transmembrane region" description="Helical" evidence="1">
    <location>
        <begin position="6"/>
        <end position="27"/>
    </location>
</feature>
<comment type="caution">
    <text evidence="2">The sequence shown here is derived from an EMBL/GenBank/DDBJ whole genome shotgun (WGS) entry which is preliminary data.</text>
</comment>
<evidence type="ECO:0000313" key="2">
    <source>
        <dbReference type="EMBL" id="GAH46641.1"/>
    </source>
</evidence>
<accession>X1FLT6</accession>
<gene>
    <name evidence="2" type="ORF">S03H2_17448</name>
</gene>
<proteinExistence type="predicted"/>
<dbReference type="EMBL" id="BARU01009003">
    <property type="protein sequence ID" value="GAH46641.1"/>
    <property type="molecule type" value="Genomic_DNA"/>
</dbReference>
<evidence type="ECO:0000256" key="1">
    <source>
        <dbReference type="SAM" id="Phobius"/>
    </source>
</evidence>
<dbReference type="AlphaFoldDB" id="X1FLT6"/>
<keyword evidence="1" id="KW-1133">Transmembrane helix</keyword>
<organism evidence="2">
    <name type="scientific">marine sediment metagenome</name>
    <dbReference type="NCBI Taxonomy" id="412755"/>
    <lineage>
        <taxon>unclassified sequences</taxon>
        <taxon>metagenomes</taxon>
        <taxon>ecological metagenomes</taxon>
    </lineage>
</organism>
<keyword evidence="1" id="KW-0472">Membrane</keyword>
<protein>
    <submittedName>
        <fullName evidence="2">Uncharacterized protein</fullName>
    </submittedName>
</protein>
<sequence>MIAWNIICYVAIIVFLMWLAYIQIAGWRRTKGFRMTMEMSLVDRFHDEVIYQLCYKRGYKVDLDMDDDAYWVIKKTNHPNKKRVKMIVFWATIQTLFRPYGFRTERLDDFDDFDPKWGLEE</sequence>
<name>X1FLT6_9ZZZZ</name>
<reference evidence="2" key="1">
    <citation type="journal article" date="2014" name="Front. Microbiol.">
        <title>High frequency of phylogenetically diverse reductive dehalogenase-homologous genes in deep subseafloor sedimentary metagenomes.</title>
        <authorList>
            <person name="Kawai M."/>
            <person name="Futagami T."/>
            <person name="Toyoda A."/>
            <person name="Takaki Y."/>
            <person name="Nishi S."/>
            <person name="Hori S."/>
            <person name="Arai W."/>
            <person name="Tsubouchi T."/>
            <person name="Morono Y."/>
            <person name="Uchiyama I."/>
            <person name="Ito T."/>
            <person name="Fujiyama A."/>
            <person name="Inagaki F."/>
            <person name="Takami H."/>
        </authorList>
    </citation>
    <scope>NUCLEOTIDE SEQUENCE</scope>
    <source>
        <strain evidence="2">Expedition CK06-06</strain>
    </source>
</reference>
<keyword evidence="1" id="KW-0812">Transmembrane</keyword>